<feature type="region of interest" description="Disordered" evidence="2">
    <location>
        <begin position="369"/>
        <end position="391"/>
    </location>
</feature>
<dbReference type="Proteomes" id="UP000332933">
    <property type="component" value="Unassembled WGS sequence"/>
</dbReference>
<sequence length="391" mass="45460">MMGDTHAADDLDIALLEKYDKRLRRRDYFKNFKRMHRREDKMERVRIREKIQDMERELAALLKRKQTRDIDETDTVLPWKEVADVMKVEASHSKSMRDALTRQVRQFETVIHQMKRWVACNSTPESSLGDGASSWQEKSLLAHPKSRQLGKEWITKHMLFNTDRVFERYGFPAKGGSYAMMNMEFPHESSHGVLYVTGVEVDVETNDQVVDFTTLYCQHICTTLNVNMQHPVPGDTVKESDGRIFLHQMTTFMGEFVNLLTTCHESPDRFVVVAQTILDDEAIVPARVSSFSSRRSYWMEVFRLPSGQWKRRFLFLLQRHGPHGVLSLDDEATLWGFTLDGVPPYARESRFRHNVTMAWAHMRATTKSRFKSAQTKTEDKDEATCQQPASS</sequence>
<protein>
    <submittedName>
        <fullName evidence="4">Aste57867_816 protein</fullName>
    </submittedName>
</protein>
<feature type="coiled-coil region" evidence="1">
    <location>
        <begin position="37"/>
        <end position="64"/>
    </location>
</feature>
<keyword evidence="1" id="KW-0175">Coiled coil</keyword>
<reference evidence="3" key="2">
    <citation type="submission" date="2019-06" db="EMBL/GenBank/DDBJ databases">
        <title>Genomics analysis of Aphanomyces spp. identifies a new class of oomycete effector associated with host adaptation.</title>
        <authorList>
            <person name="Gaulin E."/>
        </authorList>
    </citation>
    <scope>NUCLEOTIDE SEQUENCE</scope>
    <source>
        <strain evidence="3">CBS 578.67</strain>
    </source>
</reference>
<evidence type="ECO:0000313" key="5">
    <source>
        <dbReference type="Proteomes" id="UP000332933"/>
    </source>
</evidence>
<reference evidence="4 5" key="1">
    <citation type="submission" date="2019-03" db="EMBL/GenBank/DDBJ databases">
        <authorList>
            <person name="Gaulin E."/>
            <person name="Dumas B."/>
        </authorList>
    </citation>
    <scope>NUCLEOTIDE SEQUENCE [LARGE SCALE GENOMIC DNA]</scope>
    <source>
        <strain evidence="4">CBS 568.67</strain>
    </source>
</reference>
<gene>
    <name evidence="4" type="primary">Aste57867_816</name>
    <name evidence="3" type="ORF">As57867_000815</name>
    <name evidence="4" type="ORF">ASTE57867_816</name>
</gene>
<dbReference type="EMBL" id="VJMH01000051">
    <property type="protein sequence ID" value="KAF0719744.1"/>
    <property type="molecule type" value="Genomic_DNA"/>
</dbReference>
<proteinExistence type="predicted"/>
<name>A0A485K4S7_9STRA</name>
<keyword evidence="5" id="KW-1185">Reference proteome</keyword>
<accession>A0A485K4S7</accession>
<dbReference type="AlphaFoldDB" id="A0A485K4S7"/>
<dbReference type="EMBL" id="CAADRA010000051">
    <property type="protein sequence ID" value="VFT78040.1"/>
    <property type="molecule type" value="Genomic_DNA"/>
</dbReference>
<evidence type="ECO:0000313" key="3">
    <source>
        <dbReference type="EMBL" id="KAF0719744.1"/>
    </source>
</evidence>
<evidence type="ECO:0000313" key="4">
    <source>
        <dbReference type="EMBL" id="VFT78040.1"/>
    </source>
</evidence>
<evidence type="ECO:0000256" key="2">
    <source>
        <dbReference type="SAM" id="MobiDB-lite"/>
    </source>
</evidence>
<evidence type="ECO:0000256" key="1">
    <source>
        <dbReference type="SAM" id="Coils"/>
    </source>
</evidence>
<organism evidence="4 5">
    <name type="scientific">Aphanomyces stellatus</name>
    <dbReference type="NCBI Taxonomy" id="120398"/>
    <lineage>
        <taxon>Eukaryota</taxon>
        <taxon>Sar</taxon>
        <taxon>Stramenopiles</taxon>
        <taxon>Oomycota</taxon>
        <taxon>Saprolegniomycetes</taxon>
        <taxon>Saprolegniales</taxon>
        <taxon>Verrucalvaceae</taxon>
        <taxon>Aphanomyces</taxon>
    </lineage>
</organism>